<accession>A0A368S5L0</accession>
<name>A0A368S5L0_SETIT</name>
<reference evidence="2" key="2">
    <citation type="submission" date="2015-07" db="EMBL/GenBank/DDBJ databases">
        <authorList>
            <person name="Noorani M."/>
        </authorList>
    </citation>
    <scope>NUCLEOTIDE SEQUENCE</scope>
    <source>
        <strain evidence="2">Yugu1</strain>
    </source>
</reference>
<feature type="region of interest" description="Disordered" evidence="1">
    <location>
        <begin position="70"/>
        <end position="97"/>
    </location>
</feature>
<evidence type="ECO:0000313" key="2">
    <source>
        <dbReference type="EMBL" id="RCV37709.1"/>
    </source>
</evidence>
<sequence length="116" mass="13143">MIFFLTSPDPIPHHPIPNPSSSAATAGYRIMRRQTRHCGRQQPHESLRRRTRRWRTRGVAVLLRADAAMIPSPRGSRADPSMPSAYTRTTSHPLGTSNGCTPFTRWFVSGRYELTK</sequence>
<feature type="compositionally biased region" description="Polar residues" evidence="1">
    <location>
        <begin position="84"/>
        <end position="97"/>
    </location>
</feature>
<protein>
    <submittedName>
        <fullName evidence="2">Uncharacterized protein</fullName>
    </submittedName>
</protein>
<organism evidence="2">
    <name type="scientific">Setaria italica</name>
    <name type="common">Foxtail millet</name>
    <name type="synonym">Panicum italicum</name>
    <dbReference type="NCBI Taxonomy" id="4555"/>
    <lineage>
        <taxon>Eukaryota</taxon>
        <taxon>Viridiplantae</taxon>
        <taxon>Streptophyta</taxon>
        <taxon>Embryophyta</taxon>
        <taxon>Tracheophyta</taxon>
        <taxon>Spermatophyta</taxon>
        <taxon>Magnoliopsida</taxon>
        <taxon>Liliopsida</taxon>
        <taxon>Poales</taxon>
        <taxon>Poaceae</taxon>
        <taxon>PACMAD clade</taxon>
        <taxon>Panicoideae</taxon>
        <taxon>Panicodae</taxon>
        <taxon>Paniceae</taxon>
        <taxon>Cenchrinae</taxon>
        <taxon>Setaria</taxon>
    </lineage>
</organism>
<gene>
    <name evidence="2" type="ORF">SETIT_8G084600v2</name>
</gene>
<evidence type="ECO:0000256" key="1">
    <source>
        <dbReference type="SAM" id="MobiDB-lite"/>
    </source>
</evidence>
<dbReference type="EMBL" id="CM003535">
    <property type="protein sequence ID" value="RCV37709.1"/>
    <property type="molecule type" value="Genomic_DNA"/>
</dbReference>
<reference evidence="2" key="1">
    <citation type="journal article" date="2012" name="Nat. Biotechnol.">
        <title>Reference genome sequence of the model plant Setaria.</title>
        <authorList>
            <person name="Bennetzen J.L."/>
            <person name="Schmutz J."/>
            <person name="Wang H."/>
            <person name="Percifield R."/>
            <person name="Hawkins J."/>
            <person name="Pontaroli A.C."/>
            <person name="Estep M."/>
            <person name="Feng L."/>
            <person name="Vaughn J.N."/>
            <person name="Grimwood J."/>
            <person name="Jenkins J."/>
            <person name="Barry K."/>
            <person name="Lindquist E."/>
            <person name="Hellsten U."/>
            <person name="Deshpande S."/>
            <person name="Wang X."/>
            <person name="Wu X."/>
            <person name="Mitros T."/>
            <person name="Triplett J."/>
            <person name="Yang X."/>
            <person name="Ye C.Y."/>
            <person name="Mauro-Herrera M."/>
            <person name="Wang L."/>
            <person name="Li P."/>
            <person name="Sharma M."/>
            <person name="Sharma R."/>
            <person name="Ronald P.C."/>
            <person name="Panaud O."/>
            <person name="Kellogg E.A."/>
            <person name="Brutnell T.P."/>
            <person name="Doust A.N."/>
            <person name="Tuskan G.A."/>
            <person name="Rokhsar D."/>
            <person name="Devos K.M."/>
        </authorList>
    </citation>
    <scope>NUCLEOTIDE SEQUENCE [LARGE SCALE GENOMIC DNA]</scope>
    <source>
        <strain evidence="2">Yugu1</strain>
    </source>
</reference>
<dbReference type="AlphaFoldDB" id="A0A368S5L0"/>
<proteinExistence type="predicted"/>